<accession>A0ABV0TSS3</accession>
<feature type="transmembrane region" description="Helical" evidence="1">
    <location>
        <begin position="27"/>
        <end position="47"/>
    </location>
</feature>
<dbReference type="Proteomes" id="UP001482620">
    <property type="component" value="Unassembled WGS sequence"/>
</dbReference>
<gene>
    <name evidence="2" type="ORF">ILYODFUR_037725</name>
</gene>
<organism evidence="2 3">
    <name type="scientific">Ilyodon furcidens</name>
    <name type="common">goldbreast splitfin</name>
    <dbReference type="NCBI Taxonomy" id="33524"/>
    <lineage>
        <taxon>Eukaryota</taxon>
        <taxon>Metazoa</taxon>
        <taxon>Chordata</taxon>
        <taxon>Craniata</taxon>
        <taxon>Vertebrata</taxon>
        <taxon>Euteleostomi</taxon>
        <taxon>Actinopterygii</taxon>
        <taxon>Neopterygii</taxon>
        <taxon>Teleostei</taxon>
        <taxon>Neoteleostei</taxon>
        <taxon>Acanthomorphata</taxon>
        <taxon>Ovalentaria</taxon>
        <taxon>Atherinomorphae</taxon>
        <taxon>Cyprinodontiformes</taxon>
        <taxon>Goodeidae</taxon>
        <taxon>Ilyodon</taxon>
    </lineage>
</organism>
<protein>
    <submittedName>
        <fullName evidence="2">Uncharacterized protein</fullName>
    </submittedName>
</protein>
<evidence type="ECO:0000313" key="2">
    <source>
        <dbReference type="EMBL" id="MEQ2235056.1"/>
    </source>
</evidence>
<keyword evidence="1" id="KW-0812">Transmembrane</keyword>
<proteinExistence type="predicted"/>
<sequence length="105" mass="12104">MVQFFSYTHRFKHWQEGSVLVSSGQYIFFHMFAVVTALYMAFFKQWFSPCHSSIKTRFVVCITNGCPVNRFSHLSSGPPQLLQSYHGPLGCFYDKCSPCLACQCR</sequence>
<keyword evidence="1" id="KW-1133">Transmembrane helix</keyword>
<keyword evidence="1" id="KW-0472">Membrane</keyword>
<keyword evidence="3" id="KW-1185">Reference proteome</keyword>
<comment type="caution">
    <text evidence="2">The sequence shown here is derived from an EMBL/GenBank/DDBJ whole genome shotgun (WGS) entry which is preliminary data.</text>
</comment>
<evidence type="ECO:0000313" key="3">
    <source>
        <dbReference type="Proteomes" id="UP001482620"/>
    </source>
</evidence>
<evidence type="ECO:0000256" key="1">
    <source>
        <dbReference type="SAM" id="Phobius"/>
    </source>
</evidence>
<reference evidence="2 3" key="1">
    <citation type="submission" date="2021-06" db="EMBL/GenBank/DDBJ databases">
        <authorList>
            <person name="Palmer J.M."/>
        </authorList>
    </citation>
    <scope>NUCLEOTIDE SEQUENCE [LARGE SCALE GENOMIC DNA]</scope>
    <source>
        <strain evidence="3">if_2019</strain>
        <tissue evidence="2">Muscle</tissue>
    </source>
</reference>
<name>A0ABV0TSS3_9TELE</name>
<dbReference type="EMBL" id="JAHRIQ010043346">
    <property type="protein sequence ID" value="MEQ2235056.1"/>
    <property type="molecule type" value="Genomic_DNA"/>
</dbReference>